<dbReference type="SUPFAM" id="SSF48264">
    <property type="entry name" value="Cytochrome P450"/>
    <property type="match status" value="1"/>
</dbReference>
<comment type="similarity">
    <text evidence="2">Belongs to the cytochrome P450 family.</text>
</comment>
<dbReference type="PANTHER" id="PTHR24286">
    <property type="entry name" value="CYTOCHROME P450 26"/>
    <property type="match status" value="1"/>
</dbReference>
<dbReference type="PRINTS" id="PR00463">
    <property type="entry name" value="EP450I"/>
</dbReference>
<dbReference type="GO" id="GO:0004497">
    <property type="term" value="F:monooxygenase activity"/>
    <property type="evidence" value="ECO:0007669"/>
    <property type="project" value="UniProtKB-KW"/>
</dbReference>
<keyword evidence="7" id="KW-0503">Monooxygenase</keyword>
<evidence type="ECO:0000256" key="5">
    <source>
        <dbReference type="ARBA" id="ARBA00023002"/>
    </source>
</evidence>
<name>A0A2G5E4I5_AQUCA</name>
<dbReference type="InParanoid" id="A0A2G5E4I5"/>
<gene>
    <name evidence="8" type="ORF">AQUCO_01200076v1</name>
</gene>
<keyword evidence="9" id="KW-1185">Reference proteome</keyword>
<dbReference type="GO" id="GO:0044550">
    <property type="term" value="P:secondary metabolite biosynthetic process"/>
    <property type="evidence" value="ECO:0007669"/>
    <property type="project" value="UniProtKB-ARBA"/>
</dbReference>
<evidence type="ECO:0000313" key="9">
    <source>
        <dbReference type="Proteomes" id="UP000230069"/>
    </source>
</evidence>
<keyword evidence="5" id="KW-0560">Oxidoreductase</keyword>
<reference evidence="8 9" key="1">
    <citation type="submission" date="2017-09" db="EMBL/GenBank/DDBJ databases">
        <title>WGS assembly of Aquilegia coerulea Goldsmith.</title>
        <authorList>
            <person name="Hodges S."/>
            <person name="Kramer E."/>
            <person name="Nordborg M."/>
            <person name="Tomkins J."/>
            <person name="Borevitz J."/>
            <person name="Derieg N."/>
            <person name="Yan J."/>
            <person name="Mihaltcheva S."/>
            <person name="Hayes R.D."/>
            <person name="Rokhsar D."/>
        </authorList>
    </citation>
    <scope>NUCLEOTIDE SEQUENCE [LARGE SCALE GENOMIC DNA]</scope>
    <source>
        <strain evidence="9">cv. Goldsmith</strain>
    </source>
</reference>
<keyword evidence="6" id="KW-0408">Iron</keyword>
<dbReference type="Proteomes" id="UP000230069">
    <property type="component" value="Unassembled WGS sequence"/>
</dbReference>
<dbReference type="InterPro" id="IPR001128">
    <property type="entry name" value="Cyt_P450"/>
</dbReference>
<dbReference type="GO" id="GO:0016125">
    <property type="term" value="P:sterol metabolic process"/>
    <property type="evidence" value="ECO:0007669"/>
    <property type="project" value="TreeGrafter"/>
</dbReference>
<dbReference type="Gene3D" id="1.10.630.10">
    <property type="entry name" value="Cytochrome P450"/>
    <property type="match status" value="1"/>
</dbReference>
<evidence type="ECO:0000256" key="6">
    <source>
        <dbReference type="ARBA" id="ARBA00023004"/>
    </source>
</evidence>
<sequence length="395" mass="45271">MGWPIIGESLRFYHCGLRGAPEKFIQDRMQKFSPKIFKTSLVAESVAVVCGPAGNKFVFTNENKLVRLWFPKTVDKIFPSSTHVSRHEETRIFRKLLPGFVNAEALQRYAGIIDSVAKHHLRTHWDNKKEVIVYPLVEKYTFSLACKLFLSIDNPVQVAKLSDPFAVLASGVYSLPINLPGTALYKAIKASNDLQKKIHEIVRERKVALMKNMSSTPNDILSHMLLTCNEHKEYFLDDTSITSKTIGLLLASLDTTSSAITCVIKYLAEHPHIYNEVLREQKEILNFKNGESLKWEDIQKMKYSWNVAREVMRLAPPFQGTFREAISDITYEGFFIPQGWKVHWNAYTTHKDARYFPNPENFDPSRFEGNGPALTHMSHLEEGLECVQAMNMLEW</sequence>
<dbReference type="InterPro" id="IPR036396">
    <property type="entry name" value="Cyt_P450_sf"/>
</dbReference>
<evidence type="ECO:0000256" key="3">
    <source>
        <dbReference type="ARBA" id="ARBA00022617"/>
    </source>
</evidence>
<comment type="cofactor">
    <cofactor evidence="1">
        <name>heme</name>
        <dbReference type="ChEBI" id="CHEBI:30413"/>
    </cofactor>
</comment>
<proteinExistence type="inferred from homology"/>
<organism evidence="8 9">
    <name type="scientific">Aquilegia coerulea</name>
    <name type="common">Rocky mountain columbine</name>
    <dbReference type="NCBI Taxonomy" id="218851"/>
    <lineage>
        <taxon>Eukaryota</taxon>
        <taxon>Viridiplantae</taxon>
        <taxon>Streptophyta</taxon>
        <taxon>Embryophyta</taxon>
        <taxon>Tracheophyta</taxon>
        <taxon>Spermatophyta</taxon>
        <taxon>Magnoliopsida</taxon>
        <taxon>Ranunculales</taxon>
        <taxon>Ranunculaceae</taxon>
        <taxon>Thalictroideae</taxon>
        <taxon>Aquilegia</taxon>
    </lineage>
</organism>
<dbReference type="GO" id="GO:0005506">
    <property type="term" value="F:iron ion binding"/>
    <property type="evidence" value="ECO:0007669"/>
    <property type="project" value="InterPro"/>
</dbReference>
<dbReference type="GO" id="GO:0016705">
    <property type="term" value="F:oxidoreductase activity, acting on paired donors, with incorporation or reduction of molecular oxygen"/>
    <property type="evidence" value="ECO:0007669"/>
    <property type="project" value="InterPro"/>
</dbReference>
<evidence type="ECO:0000256" key="2">
    <source>
        <dbReference type="ARBA" id="ARBA00010617"/>
    </source>
</evidence>
<protein>
    <recommendedName>
        <fullName evidence="10">Cytochrome P450</fullName>
    </recommendedName>
</protein>
<evidence type="ECO:0000313" key="8">
    <source>
        <dbReference type="EMBL" id="PIA50621.1"/>
    </source>
</evidence>
<evidence type="ECO:0000256" key="4">
    <source>
        <dbReference type="ARBA" id="ARBA00022723"/>
    </source>
</evidence>
<keyword evidence="4" id="KW-0479">Metal-binding</keyword>
<dbReference type="EMBL" id="KZ305029">
    <property type="protein sequence ID" value="PIA50621.1"/>
    <property type="molecule type" value="Genomic_DNA"/>
</dbReference>
<dbReference type="STRING" id="218851.A0A2G5E4I5"/>
<evidence type="ECO:0000256" key="7">
    <source>
        <dbReference type="ARBA" id="ARBA00023033"/>
    </source>
</evidence>
<dbReference type="Pfam" id="PF00067">
    <property type="entry name" value="p450"/>
    <property type="match status" value="1"/>
</dbReference>
<accession>A0A2G5E4I5</accession>
<dbReference type="AlphaFoldDB" id="A0A2G5E4I5"/>
<dbReference type="InterPro" id="IPR002401">
    <property type="entry name" value="Cyt_P450_E_grp-I"/>
</dbReference>
<dbReference type="PANTHER" id="PTHR24286:SF384">
    <property type="entry name" value="P450, PUTATIVE (EUROFUNG)-RELATED"/>
    <property type="match status" value="1"/>
</dbReference>
<dbReference type="OrthoDB" id="7566363at2759"/>
<dbReference type="GO" id="GO:0020037">
    <property type="term" value="F:heme binding"/>
    <property type="evidence" value="ECO:0007669"/>
    <property type="project" value="InterPro"/>
</dbReference>
<evidence type="ECO:0000256" key="1">
    <source>
        <dbReference type="ARBA" id="ARBA00001971"/>
    </source>
</evidence>
<evidence type="ECO:0008006" key="10">
    <source>
        <dbReference type="Google" id="ProtNLM"/>
    </source>
</evidence>
<keyword evidence="3" id="KW-0349">Heme</keyword>
<dbReference type="FunFam" id="1.10.630.10:FF:000022">
    <property type="entry name" value="Taxadiene 5-alpha hydroxylase"/>
    <property type="match status" value="1"/>
</dbReference>